<evidence type="ECO:0008006" key="4">
    <source>
        <dbReference type="Google" id="ProtNLM"/>
    </source>
</evidence>
<feature type="compositionally biased region" description="Basic and acidic residues" evidence="1">
    <location>
        <begin position="62"/>
        <end position="76"/>
    </location>
</feature>
<dbReference type="GO" id="GO:0016538">
    <property type="term" value="F:cyclin-dependent protein serine/threonine kinase regulator activity"/>
    <property type="evidence" value="ECO:0007669"/>
    <property type="project" value="TreeGrafter"/>
</dbReference>
<accession>A0AAD4BWZ8</accession>
<dbReference type="InterPro" id="IPR013922">
    <property type="entry name" value="Cyclin_PHO80-like"/>
</dbReference>
<dbReference type="Gene3D" id="1.10.472.10">
    <property type="entry name" value="Cyclin-like"/>
    <property type="match status" value="1"/>
</dbReference>
<feature type="compositionally biased region" description="Low complexity" evidence="1">
    <location>
        <begin position="449"/>
        <end position="467"/>
    </location>
</feature>
<feature type="region of interest" description="Disordered" evidence="1">
    <location>
        <begin position="1"/>
        <end position="22"/>
    </location>
</feature>
<evidence type="ECO:0000313" key="2">
    <source>
        <dbReference type="EMBL" id="KAF8441457.1"/>
    </source>
</evidence>
<comment type="caution">
    <text evidence="2">The sequence shown here is derived from an EMBL/GenBank/DDBJ whole genome shotgun (WGS) entry which is preliminary data.</text>
</comment>
<dbReference type="GO" id="GO:0000307">
    <property type="term" value="C:cyclin-dependent protein kinase holoenzyme complex"/>
    <property type="evidence" value="ECO:0007669"/>
    <property type="project" value="TreeGrafter"/>
</dbReference>
<feature type="region of interest" description="Disordered" evidence="1">
    <location>
        <begin position="449"/>
        <end position="470"/>
    </location>
</feature>
<reference evidence="2" key="2">
    <citation type="journal article" date="2020" name="Nat. Commun.">
        <title>Large-scale genome sequencing of mycorrhizal fungi provides insights into the early evolution of symbiotic traits.</title>
        <authorList>
            <person name="Miyauchi S."/>
            <person name="Kiss E."/>
            <person name="Kuo A."/>
            <person name="Drula E."/>
            <person name="Kohler A."/>
            <person name="Sanchez-Garcia M."/>
            <person name="Morin E."/>
            <person name="Andreopoulos B."/>
            <person name="Barry K.W."/>
            <person name="Bonito G."/>
            <person name="Buee M."/>
            <person name="Carver A."/>
            <person name="Chen C."/>
            <person name="Cichocki N."/>
            <person name="Clum A."/>
            <person name="Culley D."/>
            <person name="Crous P.W."/>
            <person name="Fauchery L."/>
            <person name="Girlanda M."/>
            <person name="Hayes R.D."/>
            <person name="Keri Z."/>
            <person name="LaButti K."/>
            <person name="Lipzen A."/>
            <person name="Lombard V."/>
            <person name="Magnuson J."/>
            <person name="Maillard F."/>
            <person name="Murat C."/>
            <person name="Nolan M."/>
            <person name="Ohm R.A."/>
            <person name="Pangilinan J."/>
            <person name="Pereira M.F."/>
            <person name="Perotto S."/>
            <person name="Peter M."/>
            <person name="Pfister S."/>
            <person name="Riley R."/>
            <person name="Sitrit Y."/>
            <person name="Stielow J.B."/>
            <person name="Szollosi G."/>
            <person name="Zifcakova L."/>
            <person name="Stursova M."/>
            <person name="Spatafora J.W."/>
            <person name="Tedersoo L."/>
            <person name="Vaario L.M."/>
            <person name="Yamada A."/>
            <person name="Yan M."/>
            <person name="Wang P."/>
            <person name="Xu J."/>
            <person name="Bruns T."/>
            <person name="Baldrian P."/>
            <person name="Vilgalys R."/>
            <person name="Dunand C."/>
            <person name="Henrissat B."/>
            <person name="Grigoriev I.V."/>
            <person name="Hibbett D."/>
            <person name="Nagy L.G."/>
            <person name="Martin F.M."/>
        </authorList>
    </citation>
    <scope>NUCLEOTIDE SEQUENCE</scope>
    <source>
        <strain evidence="2">BED1</strain>
    </source>
</reference>
<dbReference type="CDD" id="cd20557">
    <property type="entry name" value="CYCLIN_ScPCL1-like"/>
    <property type="match status" value="1"/>
</dbReference>
<dbReference type="PANTHER" id="PTHR15615">
    <property type="match status" value="1"/>
</dbReference>
<gene>
    <name evidence="2" type="ORF">L210DRAFT_3447148</name>
</gene>
<evidence type="ECO:0000313" key="3">
    <source>
        <dbReference type="Proteomes" id="UP001194468"/>
    </source>
</evidence>
<dbReference type="Proteomes" id="UP001194468">
    <property type="component" value="Unassembled WGS sequence"/>
</dbReference>
<dbReference type="GO" id="GO:0019901">
    <property type="term" value="F:protein kinase binding"/>
    <property type="evidence" value="ECO:0007669"/>
    <property type="project" value="InterPro"/>
</dbReference>
<reference evidence="2" key="1">
    <citation type="submission" date="2019-10" db="EMBL/GenBank/DDBJ databases">
        <authorList>
            <consortium name="DOE Joint Genome Institute"/>
            <person name="Kuo A."/>
            <person name="Miyauchi S."/>
            <person name="Kiss E."/>
            <person name="Drula E."/>
            <person name="Kohler A."/>
            <person name="Sanchez-Garcia M."/>
            <person name="Andreopoulos B."/>
            <person name="Barry K.W."/>
            <person name="Bonito G."/>
            <person name="Buee M."/>
            <person name="Carver A."/>
            <person name="Chen C."/>
            <person name="Cichocki N."/>
            <person name="Clum A."/>
            <person name="Culley D."/>
            <person name="Crous P.W."/>
            <person name="Fauchery L."/>
            <person name="Girlanda M."/>
            <person name="Hayes R."/>
            <person name="Keri Z."/>
            <person name="LaButti K."/>
            <person name="Lipzen A."/>
            <person name="Lombard V."/>
            <person name="Magnuson J."/>
            <person name="Maillard F."/>
            <person name="Morin E."/>
            <person name="Murat C."/>
            <person name="Nolan M."/>
            <person name="Ohm R."/>
            <person name="Pangilinan J."/>
            <person name="Pereira M."/>
            <person name="Perotto S."/>
            <person name="Peter M."/>
            <person name="Riley R."/>
            <person name="Sitrit Y."/>
            <person name="Stielow B."/>
            <person name="Szollosi G."/>
            <person name="Zifcakova L."/>
            <person name="Stursova M."/>
            <person name="Spatafora J.W."/>
            <person name="Tedersoo L."/>
            <person name="Vaario L.-M."/>
            <person name="Yamada A."/>
            <person name="Yan M."/>
            <person name="Wang P."/>
            <person name="Xu J."/>
            <person name="Bruns T."/>
            <person name="Baldrian P."/>
            <person name="Vilgalys R."/>
            <person name="Henrissat B."/>
            <person name="Grigoriev I.V."/>
            <person name="Hibbett D."/>
            <person name="Nagy L.G."/>
            <person name="Martin F.M."/>
        </authorList>
    </citation>
    <scope>NUCLEOTIDE SEQUENCE</scope>
    <source>
        <strain evidence="2">BED1</strain>
    </source>
</reference>
<dbReference type="AlphaFoldDB" id="A0AAD4BWZ8"/>
<protein>
    <recommendedName>
        <fullName evidence="4">G1/S-specific cyclin pas1</fullName>
    </recommendedName>
</protein>
<sequence length="553" mass="60009">MVRPVAHSFPHRGSPSTSHTRVRWQPYHASIQSIPPRSSPLAYFVTPASSTASVSPSPRAFSETDRPRHPPHPSREYKLRDLQKSKFALSLVDQAVKALCDIWPQQDIPTVFLTSDRPVVPPMSGSDQLYPTNMLHSTSRNTHLPSPISPTTQHTPVTSPVSPHASQAILYSQHHQCETAPMKGFVHEVIRRSRTSGSVLQTALCYLEAIRSKVPDLVREEDQAFSSSSPVVSDNDRISQGEVGVDYESDLGSPAPSIDTLSSDIPLATVRIDSILQEADASFALEPGLDADKVPVYQSKTDDSLPPLPPLPPLPSPLLCPRRTFLASLILASKFMQDRCYSNRAWAKLSGLPPREIGRCERALGEALEWRLWVGKLPAAQSTSGRALTKCKSESNIHFSENPPLAIDVDLPSPPGPRISSLRRSATLPAGTLYFDGPCVNGINNTSPTAYSSSPSTPGLSYSPTPTESSLGDRTVQMTTFMDVSTPPPGQFATFAGAQNDKVLATLSVPSNGLYVYTSSQDIALPPSQTIDSQFLVSHGVAPNNVWMFHNDA</sequence>
<proteinExistence type="predicted"/>
<feature type="compositionally biased region" description="Low complexity" evidence="1">
    <location>
        <begin position="49"/>
        <end position="58"/>
    </location>
</feature>
<dbReference type="EMBL" id="WHUW01000010">
    <property type="protein sequence ID" value="KAF8441457.1"/>
    <property type="molecule type" value="Genomic_DNA"/>
</dbReference>
<evidence type="ECO:0000256" key="1">
    <source>
        <dbReference type="SAM" id="MobiDB-lite"/>
    </source>
</evidence>
<keyword evidence="3" id="KW-1185">Reference proteome</keyword>
<name>A0AAD4BWZ8_BOLED</name>
<dbReference type="GO" id="GO:0005634">
    <property type="term" value="C:nucleus"/>
    <property type="evidence" value="ECO:0007669"/>
    <property type="project" value="TreeGrafter"/>
</dbReference>
<organism evidence="2 3">
    <name type="scientific">Boletus edulis BED1</name>
    <dbReference type="NCBI Taxonomy" id="1328754"/>
    <lineage>
        <taxon>Eukaryota</taxon>
        <taxon>Fungi</taxon>
        <taxon>Dikarya</taxon>
        <taxon>Basidiomycota</taxon>
        <taxon>Agaricomycotina</taxon>
        <taxon>Agaricomycetes</taxon>
        <taxon>Agaricomycetidae</taxon>
        <taxon>Boletales</taxon>
        <taxon>Boletineae</taxon>
        <taxon>Boletaceae</taxon>
        <taxon>Boletoideae</taxon>
        <taxon>Boletus</taxon>
    </lineage>
</organism>
<dbReference type="PANTHER" id="PTHR15615:SF36">
    <property type="entry name" value="PHO85 CYCLIN-5"/>
    <property type="match status" value="1"/>
</dbReference>
<feature type="region of interest" description="Disordered" evidence="1">
    <location>
        <begin position="49"/>
        <end position="76"/>
    </location>
</feature>